<dbReference type="InterPro" id="IPR011032">
    <property type="entry name" value="GroES-like_sf"/>
</dbReference>
<dbReference type="VEuPathDB" id="FungiDB:MAN_01584"/>
<dbReference type="SUPFAM" id="SSF50129">
    <property type="entry name" value="GroES-like"/>
    <property type="match status" value="1"/>
</dbReference>
<reference evidence="8 9" key="1">
    <citation type="journal article" date="2014" name="Proc. Natl. Acad. Sci. U.S.A.">
        <title>Trajectory and genomic determinants of fungal-pathogen speciation and host adaptation.</title>
        <authorList>
            <person name="Hu X."/>
            <person name="Xiao G."/>
            <person name="Zheng P."/>
            <person name="Shang Y."/>
            <person name="Su Y."/>
            <person name="Zhang X."/>
            <person name="Liu X."/>
            <person name="Zhan S."/>
            <person name="St Leger R.J."/>
            <person name="Wang C."/>
        </authorList>
    </citation>
    <scope>NUCLEOTIDE SEQUENCE [LARGE SCALE GENOMIC DNA]</scope>
    <source>
        <strain evidence="8 9">ARSEF 549</strain>
    </source>
</reference>
<feature type="non-terminal residue" evidence="8">
    <location>
        <position position="1"/>
    </location>
</feature>
<comment type="caution">
    <text evidence="8">The sequence shown here is derived from an EMBL/GenBank/DDBJ whole genome shotgun (WGS) entry which is preliminary data.</text>
</comment>
<gene>
    <name evidence="8" type="ORF">MAN_01584</name>
</gene>
<protein>
    <submittedName>
        <fullName evidence="8">Alcohol dehydrogenase superfamily, zinc-type</fullName>
    </submittedName>
</protein>
<comment type="cofactor">
    <cofactor evidence="1 5">
        <name>Zn(2+)</name>
        <dbReference type="ChEBI" id="CHEBI:29105"/>
    </cofactor>
</comment>
<evidence type="ECO:0000313" key="8">
    <source>
        <dbReference type="EMBL" id="KID69070.1"/>
    </source>
</evidence>
<organism evidence="8 9">
    <name type="scientific">Metarhizium anisopliae (strain ARSEF 549)</name>
    <dbReference type="NCBI Taxonomy" id="3151832"/>
    <lineage>
        <taxon>Eukaryota</taxon>
        <taxon>Fungi</taxon>
        <taxon>Dikarya</taxon>
        <taxon>Ascomycota</taxon>
        <taxon>Pezizomycotina</taxon>
        <taxon>Sordariomycetes</taxon>
        <taxon>Hypocreomycetidae</taxon>
        <taxon>Hypocreales</taxon>
        <taxon>Clavicipitaceae</taxon>
        <taxon>Metarhizium</taxon>
    </lineage>
</organism>
<dbReference type="InterPro" id="IPR047109">
    <property type="entry name" value="CAD-like"/>
</dbReference>
<dbReference type="Proteomes" id="UP000031186">
    <property type="component" value="Unassembled WGS sequence"/>
</dbReference>
<dbReference type="InterPro" id="IPR013149">
    <property type="entry name" value="ADH-like_C"/>
</dbReference>
<keyword evidence="2 5" id="KW-0479">Metal-binding</keyword>
<dbReference type="Pfam" id="PF08240">
    <property type="entry name" value="ADH_N"/>
    <property type="match status" value="1"/>
</dbReference>
<dbReference type="InterPro" id="IPR002328">
    <property type="entry name" value="ADH_Zn_CS"/>
</dbReference>
<keyword evidence="9" id="KW-1185">Reference proteome</keyword>
<keyword evidence="4" id="KW-0560">Oxidoreductase</keyword>
<feature type="domain" description="Alcohol dehydrogenase-like C-terminal" evidence="6">
    <location>
        <begin position="197"/>
        <end position="265"/>
    </location>
</feature>
<dbReference type="InterPro" id="IPR013154">
    <property type="entry name" value="ADH-like_N"/>
</dbReference>
<evidence type="ECO:0000256" key="3">
    <source>
        <dbReference type="ARBA" id="ARBA00022833"/>
    </source>
</evidence>
<keyword evidence="3 5" id="KW-0862">Zinc</keyword>
<dbReference type="Gene3D" id="3.90.180.10">
    <property type="entry name" value="Medium-chain alcohol dehydrogenases, catalytic domain"/>
    <property type="match status" value="1"/>
</dbReference>
<dbReference type="AlphaFoldDB" id="A0A0B4F4R9"/>
<dbReference type="HOGENOM" id="CLU_026673_20_2_1"/>
<evidence type="ECO:0000259" key="6">
    <source>
        <dbReference type="Pfam" id="PF00107"/>
    </source>
</evidence>
<dbReference type="Pfam" id="PF00107">
    <property type="entry name" value="ADH_zinc_N"/>
    <property type="match status" value="1"/>
</dbReference>
<evidence type="ECO:0000256" key="5">
    <source>
        <dbReference type="RuleBase" id="RU361277"/>
    </source>
</evidence>
<evidence type="ECO:0000259" key="7">
    <source>
        <dbReference type="Pfam" id="PF08240"/>
    </source>
</evidence>
<dbReference type="Gene3D" id="3.40.50.720">
    <property type="entry name" value="NAD(P)-binding Rossmann-like Domain"/>
    <property type="match status" value="1"/>
</dbReference>
<evidence type="ECO:0000256" key="1">
    <source>
        <dbReference type="ARBA" id="ARBA00001947"/>
    </source>
</evidence>
<accession>A0A0B4F4R9</accession>
<feature type="domain" description="Alcohol dehydrogenase-like N-terminal" evidence="7">
    <location>
        <begin position="34"/>
        <end position="157"/>
    </location>
</feature>
<dbReference type="PROSITE" id="PS00059">
    <property type="entry name" value="ADH_ZINC"/>
    <property type="match status" value="1"/>
</dbReference>
<dbReference type="EMBL" id="AZNF01000002">
    <property type="protein sequence ID" value="KID69070.1"/>
    <property type="molecule type" value="Genomic_DNA"/>
</dbReference>
<comment type="similarity">
    <text evidence="5">Belongs to the zinc-containing alcohol dehydrogenase family.</text>
</comment>
<dbReference type="SUPFAM" id="SSF51735">
    <property type="entry name" value="NAD(P)-binding Rossmann-fold domains"/>
    <property type="match status" value="1"/>
</dbReference>
<dbReference type="FunFam" id="3.40.50.720:FF:000022">
    <property type="entry name" value="Cinnamyl alcohol dehydrogenase"/>
    <property type="match status" value="1"/>
</dbReference>
<dbReference type="GO" id="GO:0016616">
    <property type="term" value="F:oxidoreductase activity, acting on the CH-OH group of donors, NAD or NADP as acceptor"/>
    <property type="evidence" value="ECO:0007669"/>
    <property type="project" value="InterPro"/>
</dbReference>
<evidence type="ECO:0000313" key="9">
    <source>
        <dbReference type="Proteomes" id="UP000031186"/>
    </source>
</evidence>
<dbReference type="PANTHER" id="PTHR42683">
    <property type="entry name" value="ALDEHYDE REDUCTASE"/>
    <property type="match status" value="1"/>
</dbReference>
<proteinExistence type="inferred from homology"/>
<sequence>MATDTAFEGWVGEDASSAKGKMVWKQYTPKLWEETDVEIKITHSGVCGSDLHTLRSGWREAPYPIVVGHEIVGVAIRVGSQAEGDIRVGDVVGVGAQADACLNRDSDYSCIECSEQSENYCARRVVTYASKHRNGSKTQGGYALYYRGPSHFVVKIPAGLPPELAAPMLCAGVTVYSPLKRYRCGPGKSVGVIGLGGLGHFAVLFAKALGAKEVIGISRNQDKQKDAMDLGCDGYIATAAENEWATNNARRFDIILNTVASVKVWMQFPTINQQTFSPILIQTQMPFSDYLGLLRLGGTLVQVGLPEGPIPFTPSRLGGAGARVAGTNIGSPSEIREMLDLAATKNIKPWVEQRPMKDANRTILDFEAGKPRFRYVLFN</sequence>
<evidence type="ECO:0000256" key="4">
    <source>
        <dbReference type="ARBA" id="ARBA00023002"/>
    </source>
</evidence>
<dbReference type="CDD" id="cd05283">
    <property type="entry name" value="CAD1"/>
    <property type="match status" value="1"/>
</dbReference>
<dbReference type="InterPro" id="IPR036291">
    <property type="entry name" value="NAD(P)-bd_dom_sf"/>
</dbReference>
<name>A0A0B4F4R9_METAF</name>
<dbReference type="GO" id="GO:0008270">
    <property type="term" value="F:zinc ion binding"/>
    <property type="evidence" value="ECO:0007669"/>
    <property type="project" value="InterPro"/>
</dbReference>
<evidence type="ECO:0000256" key="2">
    <source>
        <dbReference type="ARBA" id="ARBA00022723"/>
    </source>
</evidence>